<feature type="signal peptide" evidence="10">
    <location>
        <begin position="1"/>
        <end position="20"/>
    </location>
</feature>
<evidence type="ECO:0000256" key="2">
    <source>
        <dbReference type="ARBA" id="ARBA00006347"/>
    </source>
</evidence>
<dbReference type="PROSITE" id="PS00194">
    <property type="entry name" value="THIOREDOXIN_1"/>
    <property type="match status" value="2"/>
</dbReference>
<comment type="caution">
    <text evidence="13">The sequence shown here is derived from an EMBL/GenBank/DDBJ whole genome shotgun (WGS) entry which is preliminary data.</text>
</comment>
<dbReference type="NCBIfam" id="TIGR01126">
    <property type="entry name" value="pdi_dom"/>
    <property type="match status" value="2"/>
</dbReference>
<dbReference type="GO" id="GO:0005783">
    <property type="term" value="C:endoplasmic reticulum"/>
    <property type="evidence" value="ECO:0007669"/>
    <property type="project" value="InterPro"/>
</dbReference>
<evidence type="ECO:0000256" key="4">
    <source>
        <dbReference type="ARBA" id="ARBA00022729"/>
    </source>
</evidence>
<dbReference type="InterPro" id="IPR005788">
    <property type="entry name" value="PDI_thioredoxin-like_dom"/>
</dbReference>
<reference evidence="14 15" key="1">
    <citation type="submission" date="2015-11" db="EMBL/GenBank/DDBJ databases">
        <title>Genomes and virulence difference between two physiological races of Phytophthora nicotianae.</title>
        <authorList>
            <person name="Liu H."/>
            <person name="Ma X."/>
            <person name="Yu H."/>
            <person name="Fang D."/>
            <person name="Li Y."/>
            <person name="Wang X."/>
            <person name="Wang W."/>
            <person name="Dong Y."/>
            <person name="Xiao B."/>
        </authorList>
    </citation>
    <scope>NUCLEOTIDE SEQUENCE [LARGE SCALE GENOMIC DNA]</scope>
    <source>
        <strain evidence="12">Race 0</strain>
        <strain evidence="14">race 0</strain>
        <strain evidence="15">race 1</strain>
        <strain evidence="13">Race 1</strain>
    </source>
</reference>
<evidence type="ECO:0000256" key="9">
    <source>
        <dbReference type="RuleBase" id="RU004208"/>
    </source>
</evidence>
<name>A0A0W8DHR0_PHYNI</name>
<comment type="catalytic activity">
    <reaction evidence="1">
        <text>Catalyzes the rearrangement of -S-S- bonds in proteins.</text>
        <dbReference type="EC" id="5.3.4.1"/>
    </reaction>
</comment>
<evidence type="ECO:0000256" key="7">
    <source>
        <dbReference type="ARBA" id="ARBA00023235"/>
    </source>
</evidence>
<dbReference type="GO" id="GO:0006457">
    <property type="term" value="P:protein folding"/>
    <property type="evidence" value="ECO:0007669"/>
    <property type="project" value="TreeGrafter"/>
</dbReference>
<dbReference type="InterPro" id="IPR017937">
    <property type="entry name" value="Thioredoxin_CS"/>
</dbReference>
<dbReference type="Proteomes" id="UP000052943">
    <property type="component" value="Unassembled WGS sequence"/>
</dbReference>
<dbReference type="STRING" id="4790.A0A0W8DHR0"/>
<feature type="domain" description="Thioredoxin" evidence="11">
    <location>
        <begin position="6"/>
        <end position="129"/>
    </location>
</feature>
<dbReference type="AlphaFoldDB" id="A0A0W8DHR0"/>
<dbReference type="SUPFAM" id="SSF52833">
    <property type="entry name" value="Thioredoxin-like"/>
    <property type="match status" value="2"/>
</dbReference>
<feature type="chain" id="PRO_5007439991" description="protein disulfide-isomerase" evidence="10">
    <location>
        <begin position="21"/>
        <end position="362"/>
    </location>
</feature>
<dbReference type="CDD" id="cd02998">
    <property type="entry name" value="PDI_a_ERp38"/>
    <property type="match status" value="2"/>
</dbReference>
<keyword evidence="7" id="KW-0413">Isomerase</keyword>
<dbReference type="InterPro" id="IPR051063">
    <property type="entry name" value="PDI"/>
</dbReference>
<dbReference type="EMBL" id="LNFO01001099">
    <property type="protein sequence ID" value="KUF95213.1"/>
    <property type="molecule type" value="Genomic_DNA"/>
</dbReference>
<evidence type="ECO:0000256" key="10">
    <source>
        <dbReference type="SAM" id="SignalP"/>
    </source>
</evidence>
<dbReference type="InterPro" id="IPR036356">
    <property type="entry name" value="ERp29_C_sf"/>
</dbReference>
<keyword evidence="5" id="KW-0677">Repeat</keyword>
<dbReference type="InterPro" id="IPR036249">
    <property type="entry name" value="Thioredoxin-like_sf"/>
</dbReference>
<dbReference type="Proteomes" id="UP000054636">
    <property type="component" value="Unassembled WGS sequence"/>
</dbReference>
<accession>A0A0W8DHR0</accession>
<dbReference type="SUPFAM" id="SSF47933">
    <property type="entry name" value="ERP29 C domain-like"/>
    <property type="match status" value="1"/>
</dbReference>
<dbReference type="InterPro" id="IPR011679">
    <property type="entry name" value="ERp29_C"/>
</dbReference>
<gene>
    <name evidence="12" type="ORF">AM587_10009048</name>
    <name evidence="13" type="ORF">AM588_10005614</name>
</gene>
<evidence type="ECO:0000256" key="1">
    <source>
        <dbReference type="ARBA" id="ARBA00001182"/>
    </source>
</evidence>
<evidence type="ECO:0000259" key="11">
    <source>
        <dbReference type="PROSITE" id="PS51352"/>
    </source>
</evidence>
<dbReference type="PROSITE" id="PS51352">
    <property type="entry name" value="THIOREDOXIN_2"/>
    <property type="match status" value="2"/>
</dbReference>
<evidence type="ECO:0000256" key="6">
    <source>
        <dbReference type="ARBA" id="ARBA00023157"/>
    </source>
</evidence>
<keyword evidence="8" id="KW-0676">Redox-active center</keyword>
<dbReference type="Gene3D" id="1.20.1150.12">
    <property type="entry name" value="Endoplasmic reticulum resident protein 29, C-terminal domain"/>
    <property type="match status" value="1"/>
</dbReference>
<dbReference type="CDD" id="cd00238">
    <property type="entry name" value="ERp29c"/>
    <property type="match status" value="1"/>
</dbReference>
<keyword evidence="6" id="KW-1015">Disulfide bond</keyword>
<dbReference type="PANTHER" id="PTHR45672">
    <property type="entry name" value="PROTEIN DISULFIDE-ISOMERASE C17H9.14C-RELATED"/>
    <property type="match status" value="1"/>
</dbReference>
<dbReference type="EC" id="5.3.4.1" evidence="3"/>
<evidence type="ECO:0000313" key="15">
    <source>
        <dbReference type="Proteomes" id="UP000054636"/>
    </source>
</evidence>
<dbReference type="Gene3D" id="3.40.30.10">
    <property type="entry name" value="Glutaredoxin"/>
    <property type="match status" value="2"/>
</dbReference>
<sequence length="362" mass="39658">MGVWKLAVSMAAMALGVVTAGDVKVLTPDNFDEVVDGSKHVLIKFYAPWCGHCKSMAPTYETVATAFKKADNVVVAEVDADNYKDLGSKYGVTGFPTLKYFPEGSTEPEDYKGGRSEDDFVNFLNEKAGTHVRVAKAPSHVAALTEADFDAEVIHSKKHAIVEFYAPWCGHCKQLAPTYEEVGAIFEGEDDVLIAKVDATANSELASRYNVKGYPTLFYFPPGSDEPEDYSNGRDKASFVEFINEHAGTHRTVDGGLTAEAGRVEEIDVIISESGDITTDVQKKVQTVVDGLEGSDAKYGSLYVKAIKKVVAKGPTYVDAEIKRLEGLLENDNVSPQKKTLFGLRKNILQFFQEKQNEKTEL</sequence>
<protein>
    <recommendedName>
        <fullName evidence="3">protein disulfide-isomerase</fullName>
        <ecNumber evidence="3">5.3.4.1</ecNumber>
    </recommendedName>
</protein>
<evidence type="ECO:0000256" key="5">
    <source>
        <dbReference type="ARBA" id="ARBA00022737"/>
    </source>
</evidence>
<dbReference type="PANTHER" id="PTHR45672:SF11">
    <property type="entry name" value="PROTEIN DISULFIDE-ISOMERASE C17H9.14C"/>
    <property type="match status" value="1"/>
</dbReference>
<feature type="domain" description="Thioredoxin" evidence="11">
    <location>
        <begin position="131"/>
        <end position="248"/>
    </location>
</feature>
<dbReference type="Pfam" id="PF00085">
    <property type="entry name" value="Thioredoxin"/>
    <property type="match status" value="2"/>
</dbReference>
<dbReference type="GO" id="GO:0003756">
    <property type="term" value="F:protein disulfide isomerase activity"/>
    <property type="evidence" value="ECO:0007669"/>
    <property type="project" value="UniProtKB-EC"/>
</dbReference>
<dbReference type="OrthoDB" id="72053at2759"/>
<keyword evidence="4 10" id="KW-0732">Signal</keyword>
<evidence type="ECO:0000256" key="8">
    <source>
        <dbReference type="ARBA" id="ARBA00023284"/>
    </source>
</evidence>
<comment type="similarity">
    <text evidence="2 9">Belongs to the protein disulfide isomerase family.</text>
</comment>
<dbReference type="Pfam" id="PF07749">
    <property type="entry name" value="ERp29"/>
    <property type="match status" value="1"/>
</dbReference>
<dbReference type="PRINTS" id="PR00421">
    <property type="entry name" value="THIOREDOXIN"/>
</dbReference>
<dbReference type="InterPro" id="IPR013766">
    <property type="entry name" value="Thioredoxin_domain"/>
</dbReference>
<evidence type="ECO:0000313" key="13">
    <source>
        <dbReference type="EMBL" id="KUF95886.1"/>
    </source>
</evidence>
<proteinExistence type="inferred from homology"/>
<organism evidence="13 15">
    <name type="scientific">Phytophthora nicotianae</name>
    <name type="common">Potato buckeye rot agent</name>
    <name type="synonym">Phytophthora parasitica</name>
    <dbReference type="NCBI Taxonomy" id="4792"/>
    <lineage>
        <taxon>Eukaryota</taxon>
        <taxon>Sar</taxon>
        <taxon>Stramenopiles</taxon>
        <taxon>Oomycota</taxon>
        <taxon>Peronosporomycetes</taxon>
        <taxon>Peronosporales</taxon>
        <taxon>Peronosporaceae</taxon>
        <taxon>Phytophthora</taxon>
    </lineage>
</organism>
<evidence type="ECO:0000313" key="12">
    <source>
        <dbReference type="EMBL" id="KUF95213.1"/>
    </source>
</evidence>
<dbReference type="FunFam" id="3.40.30.10:FF:000032">
    <property type="entry name" value="Protein disulfide-isomerase A6 homolog"/>
    <property type="match status" value="2"/>
</dbReference>
<evidence type="ECO:0000313" key="14">
    <source>
        <dbReference type="Proteomes" id="UP000052943"/>
    </source>
</evidence>
<dbReference type="EMBL" id="LNFP01000198">
    <property type="protein sequence ID" value="KUF95886.1"/>
    <property type="molecule type" value="Genomic_DNA"/>
</dbReference>
<evidence type="ECO:0000256" key="3">
    <source>
        <dbReference type="ARBA" id="ARBA00012723"/>
    </source>
</evidence>